<evidence type="ECO:0000313" key="3">
    <source>
        <dbReference type="Proteomes" id="UP000265926"/>
    </source>
</evidence>
<dbReference type="RefSeq" id="WP_119435839.1">
    <property type="nucleotide sequence ID" value="NZ_QWGR01000001.1"/>
</dbReference>
<dbReference type="Proteomes" id="UP000265926">
    <property type="component" value="Unassembled WGS sequence"/>
</dbReference>
<dbReference type="AlphaFoldDB" id="A0A399T3E7"/>
<feature type="transmembrane region" description="Helical" evidence="1">
    <location>
        <begin position="7"/>
        <end position="23"/>
    </location>
</feature>
<evidence type="ECO:0000313" key="2">
    <source>
        <dbReference type="EMBL" id="RIJ50368.1"/>
    </source>
</evidence>
<keyword evidence="1" id="KW-0812">Transmembrane</keyword>
<keyword evidence="1" id="KW-1133">Transmembrane helix</keyword>
<keyword evidence="1" id="KW-0472">Membrane</keyword>
<accession>A0A399T3E7</accession>
<gene>
    <name evidence="2" type="ORF">D1614_00050</name>
</gene>
<dbReference type="EMBL" id="QWGR01000001">
    <property type="protein sequence ID" value="RIJ50368.1"/>
    <property type="molecule type" value="Genomic_DNA"/>
</dbReference>
<evidence type="ECO:0000256" key="1">
    <source>
        <dbReference type="SAM" id="Phobius"/>
    </source>
</evidence>
<organism evidence="2 3">
    <name type="scientific">Maribellus luteus</name>
    <dbReference type="NCBI Taxonomy" id="2305463"/>
    <lineage>
        <taxon>Bacteria</taxon>
        <taxon>Pseudomonadati</taxon>
        <taxon>Bacteroidota</taxon>
        <taxon>Bacteroidia</taxon>
        <taxon>Marinilabiliales</taxon>
        <taxon>Prolixibacteraceae</taxon>
        <taxon>Maribellus</taxon>
    </lineage>
</organism>
<sequence length="192" mass="22455">MNKTYTVIGYIAYALLQFILFQYNNSLTYQLILTCVALIVLALNLLYIFNNIRTGKIIKIGERRFGYWVSLLWFLGGLMLFVVGFNNESDSYFSGEVTVTMLTGLLFIPAAFFHFENYLVLFKKTNIQFGRKFWWNTWSYRTVDKLLISDEGIEIERNGDCEYIALTADDRIKMNTIIKRLKVILGDKMIIR</sequence>
<reference evidence="2 3" key="1">
    <citation type="submission" date="2018-08" db="EMBL/GenBank/DDBJ databases">
        <title>Pallidiluteibacterium maritimus gen. nov., sp. nov., isolated from coastal sediment.</title>
        <authorList>
            <person name="Zhou L.Y."/>
        </authorList>
    </citation>
    <scope>NUCLEOTIDE SEQUENCE [LARGE SCALE GENOMIC DNA]</scope>
    <source>
        <strain evidence="2 3">XSD2</strain>
    </source>
</reference>
<feature type="transmembrane region" description="Helical" evidence="1">
    <location>
        <begin position="29"/>
        <end position="49"/>
    </location>
</feature>
<feature type="transmembrane region" description="Helical" evidence="1">
    <location>
        <begin position="97"/>
        <end position="122"/>
    </location>
</feature>
<proteinExistence type="predicted"/>
<protein>
    <submittedName>
        <fullName evidence="2">Uncharacterized protein</fullName>
    </submittedName>
</protein>
<keyword evidence="3" id="KW-1185">Reference proteome</keyword>
<feature type="transmembrane region" description="Helical" evidence="1">
    <location>
        <begin position="65"/>
        <end position="85"/>
    </location>
</feature>
<comment type="caution">
    <text evidence="2">The sequence shown here is derived from an EMBL/GenBank/DDBJ whole genome shotgun (WGS) entry which is preliminary data.</text>
</comment>
<name>A0A399T3E7_9BACT</name>